<accession>A0A9D1UPL9</accession>
<dbReference type="PROSITE" id="PS51257">
    <property type="entry name" value="PROKAR_LIPOPROTEIN"/>
    <property type="match status" value="1"/>
</dbReference>
<comment type="caution">
    <text evidence="2">The sequence shown here is derived from an EMBL/GenBank/DDBJ whole genome shotgun (WGS) entry which is preliminary data.</text>
</comment>
<name>A0A9D1UPL9_9CORY</name>
<gene>
    <name evidence="2" type="ORF">H9867_00590</name>
</gene>
<keyword evidence="1" id="KW-0732">Signal</keyword>
<sequence length="95" mass="10228">MKNKALSIGALVCACSLSLAPLAEAQPADQLSQKSIQATALCDEGFPHAADQERHPQKAQKLVENPTFKSLAARIHSTPTDLAHDIALYFTEDEV</sequence>
<reference evidence="2" key="1">
    <citation type="journal article" date="2021" name="PeerJ">
        <title>Extensive microbial diversity within the chicken gut microbiome revealed by metagenomics and culture.</title>
        <authorList>
            <person name="Gilroy R."/>
            <person name="Ravi A."/>
            <person name="Getino M."/>
            <person name="Pursley I."/>
            <person name="Horton D.L."/>
            <person name="Alikhan N.F."/>
            <person name="Baker D."/>
            <person name="Gharbi K."/>
            <person name="Hall N."/>
            <person name="Watson M."/>
            <person name="Adriaenssens E.M."/>
            <person name="Foster-Nyarko E."/>
            <person name="Jarju S."/>
            <person name="Secka A."/>
            <person name="Antonio M."/>
            <person name="Oren A."/>
            <person name="Chaudhuri R.R."/>
            <person name="La Ragione R."/>
            <person name="Hildebrand F."/>
            <person name="Pallen M.J."/>
        </authorList>
    </citation>
    <scope>NUCLEOTIDE SEQUENCE</scope>
    <source>
        <strain evidence="2">4376</strain>
    </source>
</reference>
<dbReference type="AlphaFoldDB" id="A0A9D1UPL9"/>
<evidence type="ECO:0000256" key="1">
    <source>
        <dbReference type="SAM" id="SignalP"/>
    </source>
</evidence>
<evidence type="ECO:0000313" key="2">
    <source>
        <dbReference type="EMBL" id="HIW94978.1"/>
    </source>
</evidence>
<evidence type="ECO:0000313" key="3">
    <source>
        <dbReference type="Proteomes" id="UP000824189"/>
    </source>
</evidence>
<feature type="signal peptide" evidence="1">
    <location>
        <begin position="1"/>
        <end position="25"/>
    </location>
</feature>
<proteinExistence type="predicted"/>
<protein>
    <submittedName>
        <fullName evidence="2">Uncharacterized protein</fullName>
    </submittedName>
</protein>
<dbReference type="EMBL" id="DXFZ01000009">
    <property type="protein sequence ID" value="HIW94978.1"/>
    <property type="molecule type" value="Genomic_DNA"/>
</dbReference>
<feature type="chain" id="PRO_5038449148" evidence="1">
    <location>
        <begin position="26"/>
        <end position="95"/>
    </location>
</feature>
<dbReference type="Proteomes" id="UP000824189">
    <property type="component" value="Unassembled WGS sequence"/>
</dbReference>
<reference evidence="2" key="2">
    <citation type="submission" date="2021-04" db="EMBL/GenBank/DDBJ databases">
        <authorList>
            <person name="Gilroy R."/>
        </authorList>
    </citation>
    <scope>NUCLEOTIDE SEQUENCE</scope>
    <source>
        <strain evidence="2">4376</strain>
    </source>
</reference>
<organism evidence="2 3">
    <name type="scientific">Candidatus Corynebacterium gallistercoris</name>
    <dbReference type="NCBI Taxonomy" id="2838530"/>
    <lineage>
        <taxon>Bacteria</taxon>
        <taxon>Bacillati</taxon>
        <taxon>Actinomycetota</taxon>
        <taxon>Actinomycetes</taxon>
        <taxon>Mycobacteriales</taxon>
        <taxon>Corynebacteriaceae</taxon>
        <taxon>Corynebacterium</taxon>
    </lineage>
</organism>